<dbReference type="InterPro" id="IPR002178">
    <property type="entry name" value="PTS_EIIA_type-2_dom"/>
</dbReference>
<evidence type="ECO:0000313" key="3">
    <source>
        <dbReference type="Proteomes" id="UP000001258"/>
    </source>
</evidence>
<dbReference type="EC" id="2.7.1.191" evidence="2"/>
<evidence type="ECO:0000259" key="1">
    <source>
        <dbReference type="PROSITE" id="PS51094"/>
    </source>
</evidence>
<dbReference type="GO" id="GO:0016740">
    <property type="term" value="F:transferase activity"/>
    <property type="evidence" value="ECO:0007669"/>
    <property type="project" value="UniProtKB-KW"/>
</dbReference>
<dbReference type="PANTHER" id="PTHR47738:SF3">
    <property type="entry name" value="PHOSPHOTRANSFERASE SYSTEM MANNITOL_FRUCTOSE-SPECIFIC IIA DOMAIN CONTAINING PROTEIN"/>
    <property type="match status" value="1"/>
</dbReference>
<dbReference type="AlphaFoldDB" id="Q7AK15"/>
<dbReference type="InterPro" id="IPR051541">
    <property type="entry name" value="PTS_SugarTrans_NitroReg"/>
</dbReference>
<dbReference type="Pfam" id="PF00359">
    <property type="entry name" value="PTS_EIIA_2"/>
    <property type="match status" value="1"/>
</dbReference>
<feature type="domain" description="PTS EIIA type-2" evidence="1">
    <location>
        <begin position="4"/>
        <end position="151"/>
    </location>
</feature>
<dbReference type="RefSeq" id="WP_010896374.1">
    <property type="nucleotide sequence ID" value="NC_002570.2"/>
</dbReference>
<reference evidence="2 3" key="1">
    <citation type="journal article" date="2000" name="Nucleic Acids Res.">
        <title>Complete genome sequence of the alkaliphilic bacterium Bacillus halodurans and genomic sequence comparison with Bacillus subtilis.</title>
        <authorList>
            <person name="Takami H."/>
            <person name="Nakasone K."/>
            <person name="Takaki Y."/>
            <person name="Maeno G."/>
            <person name="Sasaki R."/>
            <person name="Masui N."/>
            <person name="Fuji F."/>
            <person name="Hirama C."/>
            <person name="Nakamura Y."/>
            <person name="Ogasawara N."/>
            <person name="Kuhara S."/>
            <person name="Horikoshi K."/>
        </authorList>
    </citation>
    <scope>NUCLEOTIDE SEQUENCE [LARGE SCALE GENOMIC DNA]</scope>
    <source>
        <strain evidence="3">ATCC BAA-125 / DSM 18197 / FERM 7344 / JCM 9153 / C-125</strain>
    </source>
</reference>
<dbReference type="CDD" id="cd00211">
    <property type="entry name" value="PTS_IIA_fru"/>
    <property type="match status" value="1"/>
</dbReference>
<dbReference type="HOGENOM" id="CLU_072531_6_0_9"/>
<dbReference type="KEGG" id="bha:BH0192"/>
<keyword evidence="3" id="KW-1185">Reference proteome</keyword>
<dbReference type="InterPro" id="IPR016152">
    <property type="entry name" value="PTrfase/Anion_transptr"/>
</dbReference>
<dbReference type="Proteomes" id="UP000001258">
    <property type="component" value="Chromosome"/>
</dbReference>
<dbReference type="PANTHER" id="PTHR47738">
    <property type="entry name" value="PTS SYSTEM FRUCTOSE-LIKE EIIA COMPONENT-RELATED"/>
    <property type="match status" value="1"/>
</dbReference>
<evidence type="ECO:0000313" key="2">
    <source>
        <dbReference type="EMBL" id="BAB03911.1"/>
    </source>
</evidence>
<keyword evidence="2" id="KW-0808">Transferase</keyword>
<dbReference type="PIR" id="H83673">
    <property type="entry name" value="H83673"/>
</dbReference>
<dbReference type="PROSITE" id="PS51094">
    <property type="entry name" value="PTS_EIIA_TYPE_2"/>
    <property type="match status" value="1"/>
</dbReference>
<dbReference type="eggNOG" id="COG1762">
    <property type="taxonomic scope" value="Bacteria"/>
</dbReference>
<dbReference type="Gene3D" id="3.40.930.10">
    <property type="entry name" value="Mannitol-specific EII, Chain A"/>
    <property type="match status" value="1"/>
</dbReference>
<dbReference type="STRING" id="272558.gene:10726032"/>
<dbReference type="OrthoDB" id="370976at2"/>
<proteinExistence type="predicted"/>
<sequence length="160" mass="17700">MSDIVFNESNILLNVEAITSEEVLTIMGKKLHHLGLVKESFVNAVISREKSFPTGLPTSSIAVAIPHTDPHHVKQKTICFAALKDQVDFGVMGETDVNTPVKLVFMLAMTEAESQLSLLKHLIDLFQEEDTLMMLVNETTETKIYDIISSKLNLSDKGGE</sequence>
<name>Q7AK15_HALH5</name>
<dbReference type="EMBL" id="BA000004">
    <property type="protein sequence ID" value="BAB03911.1"/>
    <property type="molecule type" value="Genomic_DNA"/>
</dbReference>
<accession>Q7AK15</accession>
<gene>
    <name evidence="2" type="primary">gatA</name>
</gene>
<dbReference type="SUPFAM" id="SSF55804">
    <property type="entry name" value="Phoshotransferase/anion transport protein"/>
    <property type="match status" value="1"/>
</dbReference>
<protein>
    <submittedName>
        <fullName evidence="2">PTS system, galactitol-specific enzyme II, A component</fullName>
        <ecNumber evidence="2">2.7.1.191</ecNumber>
    </submittedName>
</protein>
<organism evidence="2 3">
    <name type="scientific">Halalkalibacterium halodurans (strain ATCC BAA-125 / DSM 18197 / FERM 7344 / JCM 9153 / C-125)</name>
    <name type="common">Bacillus halodurans</name>
    <dbReference type="NCBI Taxonomy" id="272558"/>
    <lineage>
        <taxon>Bacteria</taxon>
        <taxon>Bacillati</taxon>
        <taxon>Bacillota</taxon>
        <taxon>Bacilli</taxon>
        <taxon>Bacillales</taxon>
        <taxon>Bacillaceae</taxon>
        <taxon>Halalkalibacterium (ex Joshi et al. 2022)</taxon>
    </lineage>
</organism>